<name>A0AAU9X1R8_9CNID</name>
<keyword evidence="4" id="KW-1185">Reference proteome</keyword>
<sequence>MPRESLTRKRKTAVLQNNVAVGKKARRSESQDAEEQLQSQPGRPANYRSKTRWSDKVRNEISLGNTADNVPEGPTLRSSLPYTKAVNMDQCYVVNLEMLTTALSECVNCKQGPLDLRNSFNVRPEGVCPVLKVKCTQCEFINIVRPAEHHRTGKRGPPTFDANSRAGLGALHCGLGHTHTSGFLTTLGVPSISSSNFKKRERESGKAVEEVAKDSCNQFNEEEKRLSTTGNEEVVKLGVSYDMGWRKRGRCHDSSSGGAQQWGYIPEKSLVMLLAIKCVGFVTKRRKRIKKQKATTVEKNHEGSSKSMEANVAVELFSSAPKSGVTENHLKTLVNYDIDKWSDVNHASRTLGTRLYMAKGKIKGLTPNVISYIQKSFTYCVNQKQGPAILITRRAHLYRTTRVWQTR</sequence>
<dbReference type="AlphaFoldDB" id="A0AAU9X1R8"/>
<organism evidence="3 4">
    <name type="scientific">Pocillopora meandrina</name>
    <dbReference type="NCBI Taxonomy" id="46732"/>
    <lineage>
        <taxon>Eukaryota</taxon>
        <taxon>Metazoa</taxon>
        <taxon>Cnidaria</taxon>
        <taxon>Anthozoa</taxon>
        <taxon>Hexacorallia</taxon>
        <taxon>Scleractinia</taxon>
        <taxon>Astrocoeniina</taxon>
        <taxon>Pocilloporidae</taxon>
        <taxon>Pocillopora</taxon>
    </lineage>
</organism>
<evidence type="ECO:0000313" key="3">
    <source>
        <dbReference type="EMBL" id="CAH3133774.1"/>
    </source>
</evidence>
<dbReference type="Proteomes" id="UP001159428">
    <property type="component" value="Unassembled WGS sequence"/>
</dbReference>
<reference evidence="3 4" key="1">
    <citation type="submission" date="2022-05" db="EMBL/GenBank/DDBJ databases">
        <authorList>
            <consortium name="Genoscope - CEA"/>
            <person name="William W."/>
        </authorList>
    </citation>
    <scope>NUCLEOTIDE SEQUENCE [LARGE SCALE GENOMIC DNA]</scope>
</reference>
<evidence type="ECO:0000259" key="2">
    <source>
        <dbReference type="Pfam" id="PF20700"/>
    </source>
</evidence>
<dbReference type="Pfam" id="PF20700">
    <property type="entry name" value="Mutator"/>
    <property type="match status" value="1"/>
</dbReference>
<gene>
    <name evidence="3" type="ORF">PMEA_00015598</name>
</gene>
<proteinExistence type="predicted"/>
<protein>
    <recommendedName>
        <fullName evidence="2">Mutator-like transposase domain-containing protein</fullName>
    </recommendedName>
</protein>
<comment type="caution">
    <text evidence="3">The sequence shown here is derived from an EMBL/GenBank/DDBJ whole genome shotgun (WGS) entry which is preliminary data.</text>
</comment>
<dbReference type="InterPro" id="IPR049012">
    <property type="entry name" value="Mutator_transp_dom"/>
</dbReference>
<dbReference type="EMBL" id="CALNXJ010000028">
    <property type="protein sequence ID" value="CAH3133774.1"/>
    <property type="molecule type" value="Genomic_DNA"/>
</dbReference>
<evidence type="ECO:0000313" key="4">
    <source>
        <dbReference type="Proteomes" id="UP001159428"/>
    </source>
</evidence>
<evidence type="ECO:0000256" key="1">
    <source>
        <dbReference type="SAM" id="MobiDB-lite"/>
    </source>
</evidence>
<accession>A0AAU9X1R8</accession>
<feature type="region of interest" description="Disordered" evidence="1">
    <location>
        <begin position="1"/>
        <end position="52"/>
    </location>
</feature>
<feature type="domain" description="Mutator-like transposase" evidence="2">
    <location>
        <begin position="91"/>
        <end position="386"/>
    </location>
</feature>